<reference evidence="11" key="1">
    <citation type="submission" date="2022-11" db="UniProtKB">
        <authorList>
            <consortium name="WormBaseParasite"/>
        </authorList>
    </citation>
    <scope>IDENTIFICATION</scope>
</reference>
<dbReference type="WBParaSite" id="nRc.2.0.1.t42469-RA">
    <property type="protein sequence ID" value="nRc.2.0.1.t42469-RA"/>
    <property type="gene ID" value="nRc.2.0.1.g42469"/>
</dbReference>
<keyword evidence="3 7" id="KW-0378">Hydrolase</keyword>
<evidence type="ECO:0000256" key="3">
    <source>
        <dbReference type="ARBA" id="ARBA00022801"/>
    </source>
</evidence>
<evidence type="ECO:0000256" key="8">
    <source>
        <dbReference type="RuleBase" id="RU361183"/>
    </source>
</evidence>
<keyword evidence="2 7" id="KW-0479">Metal-binding</keyword>
<dbReference type="InterPro" id="IPR006026">
    <property type="entry name" value="Peptidase_Metallo"/>
</dbReference>
<name>A0A915KWE0_ROMCU</name>
<sequence>MFRLVIAFLVAEINNIHGGLIEPDWNQLGKIADILKIPSNIFGNRGRSVNLKAEKWPKGVVPYIIDKGISKLRRDNIETAIRQFNLHTCVKFVPRKKEDHYLQFFSKDGCSSFVGVQRYFSSAQPLNLAPGCRVSDTMHEMMHALGFEHEHQRFDRDDYVKVHLDLIPKEYHWIFVKLENDPEVAKLSYDYLSLMHYTTTAFNNNTDKTTIEPLLKDAYPNLSERIGMESGFSTCDILKINTAYKCPGYEKASTDVCKMGQVVRIPIKSCAADSQAFCKNLVGKNDDKCHYEPGKYLINCRNSCDNCEGACYNSLDYDKNLACDDLAAKMEQGVVKSCNAQQKDMCPMTCGLC</sequence>
<feature type="domain" description="Peptidase M12A" evidence="9">
    <location>
        <begin position="47"/>
        <end position="247"/>
    </location>
</feature>
<evidence type="ECO:0000259" key="9">
    <source>
        <dbReference type="PROSITE" id="PS51864"/>
    </source>
</evidence>
<keyword evidence="8" id="KW-0732">Signal</keyword>
<dbReference type="PANTHER" id="PTHR10127">
    <property type="entry name" value="DISCOIDIN, CUB, EGF, LAMININ , AND ZINC METALLOPROTEASE DOMAIN CONTAINING"/>
    <property type="match status" value="1"/>
</dbReference>
<dbReference type="GO" id="GO:0004222">
    <property type="term" value="F:metalloendopeptidase activity"/>
    <property type="evidence" value="ECO:0007669"/>
    <property type="project" value="UniProtKB-UniRule"/>
</dbReference>
<dbReference type="Gene3D" id="3.40.390.10">
    <property type="entry name" value="Collagenase (Catalytic Domain)"/>
    <property type="match status" value="1"/>
</dbReference>
<dbReference type="AlphaFoldDB" id="A0A915KWE0"/>
<dbReference type="SMART" id="SM00235">
    <property type="entry name" value="ZnMc"/>
    <property type="match status" value="1"/>
</dbReference>
<dbReference type="InterPro" id="IPR034035">
    <property type="entry name" value="Astacin-like_dom"/>
</dbReference>
<dbReference type="SUPFAM" id="SSF55486">
    <property type="entry name" value="Metalloproteases ('zincins'), catalytic domain"/>
    <property type="match status" value="1"/>
</dbReference>
<feature type="signal peptide" evidence="8">
    <location>
        <begin position="1"/>
        <end position="18"/>
    </location>
</feature>
<evidence type="ECO:0000256" key="7">
    <source>
        <dbReference type="PROSITE-ProRule" id="PRU01211"/>
    </source>
</evidence>
<evidence type="ECO:0000256" key="6">
    <source>
        <dbReference type="ARBA" id="ARBA00023157"/>
    </source>
</evidence>
<comment type="caution">
    <text evidence="7">Lacks conserved residue(s) required for the propagation of feature annotation.</text>
</comment>
<protein>
    <recommendedName>
        <fullName evidence="8">Metalloendopeptidase</fullName>
        <ecNumber evidence="8">3.4.24.-</ecNumber>
    </recommendedName>
</protein>
<evidence type="ECO:0000313" key="11">
    <source>
        <dbReference type="WBParaSite" id="nRc.2.0.1.t42469-RA"/>
    </source>
</evidence>
<dbReference type="InterPro" id="IPR024079">
    <property type="entry name" value="MetalloPept_cat_dom_sf"/>
</dbReference>
<dbReference type="GO" id="GO:0008270">
    <property type="term" value="F:zinc ion binding"/>
    <property type="evidence" value="ECO:0007669"/>
    <property type="project" value="UniProtKB-UniRule"/>
</dbReference>
<feature type="binding site" evidence="7">
    <location>
        <position position="149"/>
    </location>
    <ligand>
        <name>Zn(2+)</name>
        <dbReference type="ChEBI" id="CHEBI:29105"/>
        <note>catalytic</note>
    </ligand>
</feature>
<evidence type="ECO:0000256" key="1">
    <source>
        <dbReference type="ARBA" id="ARBA00022670"/>
    </source>
</evidence>
<evidence type="ECO:0000313" key="10">
    <source>
        <dbReference type="Proteomes" id="UP000887565"/>
    </source>
</evidence>
<dbReference type="PRINTS" id="PR00480">
    <property type="entry name" value="ASTACIN"/>
</dbReference>
<feature type="active site" evidence="7">
    <location>
        <position position="140"/>
    </location>
</feature>
<dbReference type="CDD" id="cd04280">
    <property type="entry name" value="ZnMc_astacin_like"/>
    <property type="match status" value="1"/>
</dbReference>
<proteinExistence type="predicted"/>
<dbReference type="InterPro" id="IPR001506">
    <property type="entry name" value="Peptidase_M12A"/>
</dbReference>
<keyword evidence="6 7" id="KW-1015">Disulfide bond</keyword>
<evidence type="ECO:0000256" key="5">
    <source>
        <dbReference type="ARBA" id="ARBA00023049"/>
    </source>
</evidence>
<feature type="disulfide bond" evidence="7">
    <location>
        <begin position="110"/>
        <end position="132"/>
    </location>
</feature>
<dbReference type="PROSITE" id="PS51864">
    <property type="entry name" value="ASTACIN"/>
    <property type="match status" value="1"/>
</dbReference>
<dbReference type="GO" id="GO:0006508">
    <property type="term" value="P:proteolysis"/>
    <property type="evidence" value="ECO:0007669"/>
    <property type="project" value="UniProtKB-KW"/>
</dbReference>
<organism evidence="10 11">
    <name type="scientific">Romanomermis culicivorax</name>
    <name type="common">Nematode worm</name>
    <dbReference type="NCBI Taxonomy" id="13658"/>
    <lineage>
        <taxon>Eukaryota</taxon>
        <taxon>Metazoa</taxon>
        <taxon>Ecdysozoa</taxon>
        <taxon>Nematoda</taxon>
        <taxon>Enoplea</taxon>
        <taxon>Dorylaimia</taxon>
        <taxon>Mermithida</taxon>
        <taxon>Mermithoidea</taxon>
        <taxon>Mermithidae</taxon>
        <taxon>Romanomermis</taxon>
    </lineage>
</organism>
<evidence type="ECO:0000256" key="4">
    <source>
        <dbReference type="ARBA" id="ARBA00022833"/>
    </source>
</evidence>
<keyword evidence="10" id="KW-1185">Reference proteome</keyword>
<feature type="binding site" evidence="7">
    <location>
        <position position="143"/>
    </location>
    <ligand>
        <name>Zn(2+)</name>
        <dbReference type="ChEBI" id="CHEBI:29105"/>
        <note>catalytic</note>
    </ligand>
</feature>
<keyword evidence="5 7" id="KW-0482">Metalloprotease</keyword>
<evidence type="ECO:0000256" key="2">
    <source>
        <dbReference type="ARBA" id="ARBA00022723"/>
    </source>
</evidence>
<comment type="cofactor">
    <cofactor evidence="7 8">
        <name>Zn(2+)</name>
        <dbReference type="ChEBI" id="CHEBI:29105"/>
    </cofactor>
    <text evidence="7 8">Binds 1 zinc ion per subunit.</text>
</comment>
<dbReference type="EC" id="3.4.24.-" evidence="8"/>
<dbReference type="Proteomes" id="UP000887565">
    <property type="component" value="Unplaced"/>
</dbReference>
<dbReference type="Pfam" id="PF01400">
    <property type="entry name" value="Astacin"/>
    <property type="match status" value="1"/>
</dbReference>
<keyword evidence="1 7" id="KW-0645">Protease</keyword>
<feature type="binding site" evidence="7">
    <location>
        <position position="139"/>
    </location>
    <ligand>
        <name>Zn(2+)</name>
        <dbReference type="ChEBI" id="CHEBI:29105"/>
        <note>catalytic</note>
    </ligand>
</feature>
<dbReference type="PANTHER" id="PTHR10127:SF780">
    <property type="entry name" value="METALLOENDOPEPTIDASE"/>
    <property type="match status" value="1"/>
</dbReference>
<accession>A0A915KWE0</accession>
<keyword evidence="4 7" id="KW-0862">Zinc</keyword>
<feature type="chain" id="PRO_5038164673" description="Metalloendopeptidase" evidence="8">
    <location>
        <begin position="19"/>
        <end position="353"/>
    </location>
</feature>